<dbReference type="PANTHER" id="PTHR36318:SF5">
    <property type="entry name" value="TRANSMEMBRANE PROTEIN"/>
    <property type="match status" value="1"/>
</dbReference>
<protein>
    <submittedName>
        <fullName evidence="2">Uncharacterized protein</fullName>
    </submittedName>
</protein>
<keyword evidence="3" id="KW-1185">Reference proteome</keyword>
<dbReference type="InterPro" id="IPR009943">
    <property type="entry name" value="DUF1475"/>
</dbReference>
<proteinExistence type="predicted"/>
<sequence>MELHYKYCFEIASAFIVYITTTLFTRLQTNNDEVDGCSIEDVVLRIDMRDGRYACLRMAHGFLNLFRPKCLAWYFYKESSWIKRLLFLYLVFWDGSFVTCGYIAMLFFKLSPEESSTDPIFFVLAKRQKGDVMGHTRRYSVVTAKVIVAALGLYMLGWPTYAYIVDGSPFHAEVVTP</sequence>
<reference evidence="2 3" key="1">
    <citation type="journal article" date="2018" name="Mol. Plant">
        <title>The genome of Artemisia annua provides insight into the evolution of Asteraceae family and artemisinin biosynthesis.</title>
        <authorList>
            <person name="Shen Q."/>
            <person name="Zhang L."/>
            <person name="Liao Z."/>
            <person name="Wang S."/>
            <person name="Yan T."/>
            <person name="Shi P."/>
            <person name="Liu M."/>
            <person name="Fu X."/>
            <person name="Pan Q."/>
            <person name="Wang Y."/>
            <person name="Lv Z."/>
            <person name="Lu X."/>
            <person name="Zhang F."/>
            <person name="Jiang W."/>
            <person name="Ma Y."/>
            <person name="Chen M."/>
            <person name="Hao X."/>
            <person name="Li L."/>
            <person name="Tang Y."/>
            <person name="Lv G."/>
            <person name="Zhou Y."/>
            <person name="Sun X."/>
            <person name="Brodelius P.E."/>
            <person name="Rose J.K.C."/>
            <person name="Tang K."/>
        </authorList>
    </citation>
    <scope>NUCLEOTIDE SEQUENCE [LARGE SCALE GENOMIC DNA]</scope>
    <source>
        <strain evidence="3">cv. Huhao1</strain>
        <tissue evidence="2">Leaf</tissue>
    </source>
</reference>
<dbReference type="STRING" id="35608.A0A2U1NK86"/>
<accession>A0A2U1NK86</accession>
<keyword evidence="1" id="KW-0472">Membrane</keyword>
<evidence type="ECO:0000313" key="3">
    <source>
        <dbReference type="Proteomes" id="UP000245207"/>
    </source>
</evidence>
<keyword evidence="1" id="KW-0812">Transmembrane</keyword>
<organism evidence="2 3">
    <name type="scientific">Artemisia annua</name>
    <name type="common">Sweet wormwood</name>
    <dbReference type="NCBI Taxonomy" id="35608"/>
    <lineage>
        <taxon>Eukaryota</taxon>
        <taxon>Viridiplantae</taxon>
        <taxon>Streptophyta</taxon>
        <taxon>Embryophyta</taxon>
        <taxon>Tracheophyta</taxon>
        <taxon>Spermatophyta</taxon>
        <taxon>Magnoliopsida</taxon>
        <taxon>eudicotyledons</taxon>
        <taxon>Gunneridae</taxon>
        <taxon>Pentapetalae</taxon>
        <taxon>asterids</taxon>
        <taxon>campanulids</taxon>
        <taxon>Asterales</taxon>
        <taxon>Asteraceae</taxon>
        <taxon>Asteroideae</taxon>
        <taxon>Anthemideae</taxon>
        <taxon>Artemisiinae</taxon>
        <taxon>Artemisia</taxon>
    </lineage>
</organism>
<keyword evidence="1" id="KW-1133">Transmembrane helix</keyword>
<gene>
    <name evidence="2" type="ORF">CTI12_AA242460</name>
</gene>
<dbReference type="EMBL" id="PKPP01002659">
    <property type="protein sequence ID" value="PWA73888.1"/>
    <property type="molecule type" value="Genomic_DNA"/>
</dbReference>
<dbReference type="AlphaFoldDB" id="A0A2U1NK86"/>
<dbReference type="Proteomes" id="UP000245207">
    <property type="component" value="Unassembled WGS sequence"/>
</dbReference>
<feature type="transmembrane region" description="Helical" evidence="1">
    <location>
        <begin position="7"/>
        <end position="25"/>
    </location>
</feature>
<feature type="transmembrane region" description="Helical" evidence="1">
    <location>
        <begin position="86"/>
        <end position="108"/>
    </location>
</feature>
<dbReference type="Pfam" id="PF07343">
    <property type="entry name" value="DUF1475"/>
    <property type="match status" value="1"/>
</dbReference>
<evidence type="ECO:0000313" key="2">
    <source>
        <dbReference type="EMBL" id="PWA73888.1"/>
    </source>
</evidence>
<dbReference type="OrthoDB" id="611851at2759"/>
<feature type="transmembrane region" description="Helical" evidence="1">
    <location>
        <begin position="142"/>
        <end position="164"/>
    </location>
</feature>
<dbReference type="PANTHER" id="PTHR36318">
    <property type="entry name" value="OS06G0581300 PROTEIN"/>
    <property type="match status" value="1"/>
</dbReference>
<comment type="caution">
    <text evidence="2">The sequence shown here is derived from an EMBL/GenBank/DDBJ whole genome shotgun (WGS) entry which is preliminary data.</text>
</comment>
<evidence type="ECO:0000256" key="1">
    <source>
        <dbReference type="SAM" id="Phobius"/>
    </source>
</evidence>
<name>A0A2U1NK86_ARTAN</name>